<accession>A0A0F9X768</accession>
<proteinExistence type="predicted"/>
<name>A0A0F9X768_TRIHA</name>
<dbReference type="Proteomes" id="UP000034112">
    <property type="component" value="Unassembled WGS sequence"/>
</dbReference>
<sequence>MDHNGPRPPYLAADKERADFIFFVPFLSENFRQYLFYHFSGHEDGDSSLLECAIALNSLENAIAGYFFTSPDVLPKGIGNAWYDLAQKFESLLHGGRIKEMLENPEHEPRIAYDPVSDSLPHIRGWIQQRLTREHH</sequence>
<gene>
    <name evidence="1" type="ORF">THAR02_06890</name>
</gene>
<dbReference type="EMBL" id="JOKZ01000217">
    <property type="protein sequence ID" value="KKP01026.1"/>
    <property type="molecule type" value="Genomic_DNA"/>
</dbReference>
<organism evidence="1 2">
    <name type="scientific">Trichoderma harzianum</name>
    <name type="common">Hypocrea lixii</name>
    <dbReference type="NCBI Taxonomy" id="5544"/>
    <lineage>
        <taxon>Eukaryota</taxon>
        <taxon>Fungi</taxon>
        <taxon>Dikarya</taxon>
        <taxon>Ascomycota</taxon>
        <taxon>Pezizomycotina</taxon>
        <taxon>Sordariomycetes</taxon>
        <taxon>Hypocreomycetidae</taxon>
        <taxon>Hypocreales</taxon>
        <taxon>Hypocreaceae</taxon>
        <taxon>Trichoderma</taxon>
    </lineage>
</organism>
<reference evidence="2" key="1">
    <citation type="journal article" date="2015" name="Genome Announc.">
        <title>Draft whole-genome sequence of the biocontrol agent Trichoderma harzianum T6776.</title>
        <authorList>
            <person name="Baroncelli R."/>
            <person name="Piaggeschi G."/>
            <person name="Fiorini L."/>
            <person name="Bertolini E."/>
            <person name="Zapparata A."/>
            <person name="Pe M.E."/>
            <person name="Sarrocco S."/>
            <person name="Vannacci G."/>
        </authorList>
    </citation>
    <scope>NUCLEOTIDE SEQUENCE [LARGE SCALE GENOMIC DNA]</scope>
    <source>
        <strain evidence="2">T6776</strain>
    </source>
</reference>
<comment type="caution">
    <text evidence="1">The sequence shown here is derived from an EMBL/GenBank/DDBJ whole genome shotgun (WGS) entry which is preliminary data.</text>
</comment>
<evidence type="ECO:0000313" key="2">
    <source>
        <dbReference type="Proteomes" id="UP000034112"/>
    </source>
</evidence>
<evidence type="ECO:0000313" key="1">
    <source>
        <dbReference type="EMBL" id="KKP01026.1"/>
    </source>
</evidence>
<dbReference type="AlphaFoldDB" id="A0A0F9X768"/>
<protein>
    <submittedName>
        <fullName evidence="1">Uncharacterized protein</fullName>
    </submittedName>
</protein>